<evidence type="ECO:0000256" key="2">
    <source>
        <dbReference type="SAM" id="MobiDB-lite"/>
    </source>
</evidence>
<dbReference type="GeneTree" id="ENSGT00940000153370"/>
<reference evidence="3" key="1">
    <citation type="submission" date="2025-08" db="UniProtKB">
        <authorList>
            <consortium name="Ensembl"/>
        </authorList>
    </citation>
    <scope>IDENTIFICATION</scope>
</reference>
<dbReference type="Ensembl" id="ENSSVLT00005010455.1">
    <property type="protein sequence ID" value="ENSSVLP00005009444.1"/>
    <property type="gene ID" value="ENSSVLG00005007561.1"/>
</dbReference>
<reference evidence="3" key="2">
    <citation type="submission" date="2025-09" db="UniProtKB">
        <authorList>
            <consortium name="Ensembl"/>
        </authorList>
    </citation>
    <scope>IDENTIFICATION</scope>
</reference>
<dbReference type="OrthoDB" id="1681166at2759"/>
<dbReference type="GO" id="GO:0001222">
    <property type="term" value="F:transcription corepressor binding"/>
    <property type="evidence" value="ECO:0007669"/>
    <property type="project" value="TreeGrafter"/>
</dbReference>
<proteinExistence type="inferred from homology"/>
<feature type="compositionally biased region" description="Basic and acidic residues" evidence="2">
    <location>
        <begin position="38"/>
        <end position="56"/>
    </location>
</feature>
<dbReference type="Proteomes" id="UP000694564">
    <property type="component" value="Chromosome 8"/>
</dbReference>
<sequence length="177" mass="19225">MNGRPSTEAPGGAGCALAGIPPLPRGLSGLNASGSSWREPERVYSQRSCIHDERSRATRVQDAASSGPAAGPRRPVNLDSALAALRKEMGLRQLAVSLLCQLRGLYESIQDYKHLCQDPSLCQDLSSSLHSDSSYPPDAHLQPYFIFYLETKSHWVVEHLALSVAGFELMILLSQPP</sequence>
<accession>A0A8D2BA11</accession>
<dbReference type="AlphaFoldDB" id="A0A8D2BA11"/>
<dbReference type="GO" id="GO:0005737">
    <property type="term" value="C:cytoplasm"/>
    <property type="evidence" value="ECO:0007669"/>
    <property type="project" value="TreeGrafter"/>
</dbReference>
<dbReference type="GO" id="GO:0030027">
    <property type="term" value="C:lamellipodium"/>
    <property type="evidence" value="ECO:0007669"/>
    <property type="project" value="TreeGrafter"/>
</dbReference>
<evidence type="ECO:0000313" key="4">
    <source>
        <dbReference type="Proteomes" id="UP000694564"/>
    </source>
</evidence>
<name>A0A8D2BA11_SCIVU</name>
<protein>
    <submittedName>
        <fullName evidence="3">Uncharacterized protein</fullName>
    </submittedName>
</protein>
<dbReference type="GO" id="GO:0030010">
    <property type="term" value="P:establishment of cell polarity"/>
    <property type="evidence" value="ECO:0007669"/>
    <property type="project" value="TreeGrafter"/>
</dbReference>
<organism evidence="3 4">
    <name type="scientific">Sciurus vulgaris</name>
    <name type="common">Eurasian red squirrel</name>
    <dbReference type="NCBI Taxonomy" id="55149"/>
    <lineage>
        <taxon>Eukaryota</taxon>
        <taxon>Metazoa</taxon>
        <taxon>Chordata</taxon>
        <taxon>Craniata</taxon>
        <taxon>Vertebrata</taxon>
        <taxon>Euteleostomi</taxon>
        <taxon>Mammalia</taxon>
        <taxon>Eutheria</taxon>
        <taxon>Euarchontoglires</taxon>
        <taxon>Glires</taxon>
        <taxon>Rodentia</taxon>
        <taxon>Sciuromorpha</taxon>
        <taxon>Sciuridae</taxon>
        <taxon>Sciurinae</taxon>
        <taxon>Sciurini</taxon>
        <taxon>Sciurus</taxon>
    </lineage>
</organism>
<feature type="region of interest" description="Disordered" evidence="2">
    <location>
        <begin position="29"/>
        <end position="74"/>
    </location>
</feature>
<dbReference type="PANTHER" id="PTHR46949">
    <property type="entry name" value="LEUCINE REPEAT ADAPTER PROTEIN 25"/>
    <property type="match status" value="1"/>
</dbReference>
<comment type="similarity">
    <text evidence="1">Belongs to the FAM89 family.</text>
</comment>
<dbReference type="PANTHER" id="PTHR46949:SF2">
    <property type="entry name" value="LEUCINE REPEAT ADAPTER PROTEIN 25"/>
    <property type="match status" value="1"/>
</dbReference>
<evidence type="ECO:0000313" key="3">
    <source>
        <dbReference type="Ensembl" id="ENSSVLP00005009444.1"/>
    </source>
</evidence>
<dbReference type="GO" id="GO:0060392">
    <property type="term" value="P:negative regulation of SMAD protein signal transduction"/>
    <property type="evidence" value="ECO:0007669"/>
    <property type="project" value="TreeGrafter"/>
</dbReference>
<dbReference type="GO" id="GO:0030335">
    <property type="term" value="P:positive regulation of cell migration"/>
    <property type="evidence" value="ECO:0007669"/>
    <property type="project" value="TreeGrafter"/>
</dbReference>
<evidence type="ECO:0000256" key="1">
    <source>
        <dbReference type="ARBA" id="ARBA00038125"/>
    </source>
</evidence>
<dbReference type="GO" id="GO:0030512">
    <property type="term" value="P:negative regulation of transforming growth factor beta receptor signaling pathway"/>
    <property type="evidence" value="ECO:0007669"/>
    <property type="project" value="TreeGrafter"/>
</dbReference>
<keyword evidence="4" id="KW-1185">Reference proteome</keyword>